<dbReference type="Pfam" id="PF04193">
    <property type="entry name" value="PQ-loop"/>
    <property type="match status" value="2"/>
</dbReference>
<dbReference type="InterPro" id="IPR051415">
    <property type="entry name" value="LAAT-1"/>
</dbReference>
<dbReference type="SMART" id="SM00679">
    <property type="entry name" value="CTNS"/>
    <property type="match status" value="2"/>
</dbReference>
<keyword evidence="4 8" id="KW-0472">Membrane</keyword>
<dbReference type="InterPro" id="IPR006603">
    <property type="entry name" value="PQ-loop_rpt"/>
</dbReference>
<comment type="similarity">
    <text evidence="5">Belongs to the laat-1 family.</text>
</comment>
<dbReference type="PANTHER" id="PTHR16201">
    <property type="entry name" value="SEVEN TRANSMEMBRANE PROTEIN 1-RELATED"/>
    <property type="match status" value="1"/>
</dbReference>
<dbReference type="GO" id="GO:0015174">
    <property type="term" value="F:basic amino acid transmembrane transporter activity"/>
    <property type="evidence" value="ECO:0007669"/>
    <property type="project" value="UniProtKB-ARBA"/>
</dbReference>
<gene>
    <name evidence="9" type="ORF">FOPG_00904</name>
</gene>
<keyword evidence="2 8" id="KW-0812">Transmembrane</keyword>
<dbReference type="GO" id="GO:0034486">
    <property type="term" value="P:vacuolar transmembrane transport"/>
    <property type="evidence" value="ECO:0007669"/>
    <property type="project" value="UniProtKB-ARBA"/>
</dbReference>
<evidence type="ECO:0000256" key="1">
    <source>
        <dbReference type="ARBA" id="ARBA00004141"/>
    </source>
</evidence>
<evidence type="ECO:0008006" key="10">
    <source>
        <dbReference type="Google" id="ProtNLM"/>
    </source>
</evidence>
<comment type="subcellular location">
    <subcellularLocation>
        <location evidence="1">Membrane</location>
        <topology evidence="1">Multi-pass membrane protein</topology>
    </subcellularLocation>
</comment>
<dbReference type="Gene3D" id="1.20.1280.290">
    <property type="match status" value="2"/>
</dbReference>
<reference evidence="9" key="2">
    <citation type="submission" date="2012-05" db="EMBL/GenBank/DDBJ databases">
        <title>The Genome Annotation of Fusarium oxysporum PHW808.</title>
        <authorList>
            <consortium name="The Broad Institute Genomics Platform"/>
            <person name="Ma L.-J."/>
            <person name="Corby-Kistler H."/>
            <person name="Broz K."/>
            <person name="Gale L.R."/>
            <person name="Jonkers W."/>
            <person name="O'Donnell K."/>
            <person name="Ploetz R."/>
            <person name="Steinberg C."/>
            <person name="Schwartz D.C."/>
            <person name="VanEtten H."/>
            <person name="Zhou S."/>
            <person name="Young S.K."/>
            <person name="Zeng Q."/>
            <person name="Gargeya S."/>
            <person name="Fitzgerald M."/>
            <person name="Abouelleil A."/>
            <person name="Alvarado L."/>
            <person name="Chapman S.B."/>
            <person name="Gainer-Dewar J."/>
            <person name="Goldberg J."/>
            <person name="Griggs A."/>
            <person name="Gujja S."/>
            <person name="Hansen M."/>
            <person name="Howarth C."/>
            <person name="Imamovic A."/>
            <person name="Ireland A."/>
            <person name="Larimer J."/>
            <person name="McCowan C."/>
            <person name="Murphy C."/>
            <person name="Pearson M."/>
            <person name="Poon T.W."/>
            <person name="Priest M."/>
            <person name="Roberts A."/>
            <person name="Saif S."/>
            <person name="Shea T."/>
            <person name="Sykes S."/>
            <person name="Wortman J."/>
            <person name="Nusbaum C."/>
            <person name="Birren B."/>
        </authorList>
    </citation>
    <scope>NUCLEOTIDE SEQUENCE</scope>
    <source>
        <strain evidence="9">54008</strain>
    </source>
</reference>
<feature type="region of interest" description="Disordered" evidence="7">
    <location>
        <begin position="113"/>
        <end position="160"/>
    </location>
</feature>
<dbReference type="Proteomes" id="UP000030676">
    <property type="component" value="Unassembled WGS sequence"/>
</dbReference>
<keyword evidence="3 8" id="KW-1133">Transmembrane helix</keyword>
<organism evidence="9">
    <name type="scientific">Fusarium oxysporum f. sp. conglutinans race 2 54008</name>
    <dbReference type="NCBI Taxonomy" id="1089457"/>
    <lineage>
        <taxon>Eukaryota</taxon>
        <taxon>Fungi</taxon>
        <taxon>Dikarya</taxon>
        <taxon>Ascomycota</taxon>
        <taxon>Pezizomycotina</taxon>
        <taxon>Sordariomycetes</taxon>
        <taxon>Hypocreomycetidae</taxon>
        <taxon>Hypocreales</taxon>
        <taxon>Nectriaceae</taxon>
        <taxon>Fusarium</taxon>
        <taxon>Fusarium oxysporum species complex</taxon>
    </lineage>
</organism>
<evidence type="ECO:0000256" key="2">
    <source>
        <dbReference type="ARBA" id="ARBA00022692"/>
    </source>
</evidence>
<feature type="transmembrane region" description="Helical" evidence="8">
    <location>
        <begin position="180"/>
        <end position="200"/>
    </location>
</feature>
<dbReference type="FunFam" id="1.20.1280.290:FF:000009">
    <property type="entry name" value="PQ loop repeat family protein"/>
    <property type="match status" value="1"/>
</dbReference>
<evidence type="ECO:0000256" key="7">
    <source>
        <dbReference type="SAM" id="MobiDB-lite"/>
    </source>
</evidence>
<protein>
    <recommendedName>
        <fullName evidence="10">Vacuolar amino acid transporter YPQ3</fullName>
    </recommendedName>
</protein>
<dbReference type="AlphaFoldDB" id="X0IX64"/>
<feature type="transmembrane region" description="Helical" evidence="8">
    <location>
        <begin position="56"/>
        <end position="76"/>
    </location>
</feature>
<sequence length="315" mass="34384">MPLLASTSIAAAAHALPVTLALSGIFGSISLTSWICLLLPQLFANYKAKSADGLSMAFLVVWLLGDITNLIGALFTHLAPTAIALAGYFCIADIVLIGQAVYYNALNARRASRAGERRSSDPTEESPLINGSRRRSSSFGLPGSQRRHATHTESSMDPLRKIVTGEDETPDSKPWLHNTLSLLAVYVIGFAGWFVSYKVGAWESGDPGTPDAPEEAQSPMELVGLTLGYISAALYLCARIPQIIKNHREKSCEGMLIHACSQWTRLIICRSRIAFLYALNERKPHLWYQPGSLLPRQEVLAERASLVAWLSGHHC</sequence>
<feature type="transmembrane region" description="Helical" evidence="8">
    <location>
        <begin position="25"/>
        <end position="44"/>
    </location>
</feature>
<evidence type="ECO:0000256" key="8">
    <source>
        <dbReference type="SAM" id="Phobius"/>
    </source>
</evidence>
<evidence type="ECO:0000256" key="5">
    <source>
        <dbReference type="ARBA" id="ARBA00038039"/>
    </source>
</evidence>
<evidence type="ECO:0000256" key="4">
    <source>
        <dbReference type="ARBA" id="ARBA00023136"/>
    </source>
</evidence>
<evidence type="ECO:0000313" key="9">
    <source>
        <dbReference type="EMBL" id="EXL88696.1"/>
    </source>
</evidence>
<feature type="transmembrane region" description="Helical" evidence="8">
    <location>
        <begin position="82"/>
        <end position="103"/>
    </location>
</feature>
<comment type="catalytic activity">
    <reaction evidence="6">
        <text>L-histidine(out) + L-arginine(in) = L-histidine(in) + L-arginine(out)</text>
        <dbReference type="Rhea" id="RHEA:71063"/>
        <dbReference type="ChEBI" id="CHEBI:32682"/>
        <dbReference type="ChEBI" id="CHEBI:57595"/>
    </reaction>
</comment>
<dbReference type="EMBL" id="JH658801">
    <property type="protein sequence ID" value="EXL88696.1"/>
    <property type="molecule type" value="Genomic_DNA"/>
</dbReference>
<proteinExistence type="inferred from homology"/>
<accession>X0IX64</accession>
<dbReference type="PANTHER" id="PTHR16201:SF44">
    <property type="entry name" value="SEVEN TRANSMEMBRANE PROTEIN 1"/>
    <property type="match status" value="1"/>
</dbReference>
<dbReference type="GO" id="GO:0098852">
    <property type="term" value="C:lytic vacuole membrane"/>
    <property type="evidence" value="ECO:0007669"/>
    <property type="project" value="UniProtKB-ARBA"/>
</dbReference>
<reference evidence="9" key="1">
    <citation type="submission" date="2011-11" db="EMBL/GenBank/DDBJ databases">
        <title>The Genome Sequence of Fusarium oxysporum PHW808.</title>
        <authorList>
            <consortium name="The Broad Institute Genome Sequencing Platform"/>
            <person name="Ma L.-J."/>
            <person name="Gale L.R."/>
            <person name="Schwartz D.C."/>
            <person name="Zhou S."/>
            <person name="Corby-Kistler H."/>
            <person name="Young S.K."/>
            <person name="Zeng Q."/>
            <person name="Gargeya S."/>
            <person name="Fitzgerald M."/>
            <person name="Haas B."/>
            <person name="Abouelleil A."/>
            <person name="Alvarado L."/>
            <person name="Arachchi H.M."/>
            <person name="Berlin A."/>
            <person name="Brown A."/>
            <person name="Chapman S.B."/>
            <person name="Chen Z."/>
            <person name="Dunbar C."/>
            <person name="Freedman E."/>
            <person name="Gearin G."/>
            <person name="Goldberg J."/>
            <person name="Griggs A."/>
            <person name="Gujja S."/>
            <person name="Heiman D."/>
            <person name="Howarth C."/>
            <person name="Larson L."/>
            <person name="Lui A."/>
            <person name="MacDonald P.J.P."/>
            <person name="Montmayeur A."/>
            <person name="Murphy C."/>
            <person name="Neiman D."/>
            <person name="Pearson M."/>
            <person name="Priest M."/>
            <person name="Roberts A."/>
            <person name="Saif S."/>
            <person name="Shea T."/>
            <person name="Shenoy N."/>
            <person name="Sisk P."/>
            <person name="Stolte C."/>
            <person name="Sykes S."/>
            <person name="Wortman J."/>
            <person name="Nusbaum C."/>
            <person name="Birren B."/>
        </authorList>
    </citation>
    <scope>NUCLEOTIDE SEQUENCE [LARGE SCALE GENOMIC DNA]</scope>
    <source>
        <strain evidence="9">54008</strain>
    </source>
</reference>
<feature type="transmembrane region" description="Helical" evidence="8">
    <location>
        <begin position="220"/>
        <end position="238"/>
    </location>
</feature>
<evidence type="ECO:0000256" key="3">
    <source>
        <dbReference type="ARBA" id="ARBA00022989"/>
    </source>
</evidence>
<evidence type="ECO:0000256" key="6">
    <source>
        <dbReference type="ARBA" id="ARBA00050768"/>
    </source>
</evidence>
<name>X0IX64_FUSOX</name>